<name>A0ABQ6HSV9_9MICO</name>
<evidence type="ECO:0000313" key="2">
    <source>
        <dbReference type="EMBL" id="GMA21247.1"/>
    </source>
</evidence>
<evidence type="ECO:0000259" key="1">
    <source>
        <dbReference type="PROSITE" id="PS50056"/>
    </source>
</evidence>
<gene>
    <name evidence="2" type="ORF">GCM10025862_32680</name>
</gene>
<evidence type="ECO:0000313" key="3">
    <source>
        <dbReference type="Proteomes" id="UP001157109"/>
    </source>
</evidence>
<feature type="domain" description="Tyrosine specific protein phosphatases" evidence="1">
    <location>
        <begin position="79"/>
        <end position="116"/>
    </location>
</feature>
<dbReference type="Pfam" id="PF00102">
    <property type="entry name" value="Y_phosphatase"/>
    <property type="match status" value="1"/>
</dbReference>
<proteinExistence type="predicted"/>
<accession>A0ABQ6HSV9</accession>
<dbReference type="Proteomes" id="UP001157109">
    <property type="component" value="Unassembled WGS sequence"/>
</dbReference>
<dbReference type="InterPro" id="IPR029021">
    <property type="entry name" value="Prot-tyrosine_phosphatase-like"/>
</dbReference>
<dbReference type="Gene3D" id="3.90.190.10">
    <property type="entry name" value="Protein tyrosine phosphatase superfamily"/>
    <property type="match status" value="1"/>
</dbReference>
<keyword evidence="3" id="KW-1185">Reference proteome</keyword>
<dbReference type="SUPFAM" id="SSF52799">
    <property type="entry name" value="(Phosphotyrosine protein) phosphatases II"/>
    <property type="match status" value="1"/>
</dbReference>
<dbReference type="InterPro" id="IPR000387">
    <property type="entry name" value="Tyr_Pase_dom"/>
</dbReference>
<protein>
    <submittedName>
        <fullName evidence="2">Protein-tyrosine-phosphatase</fullName>
    </submittedName>
</protein>
<sequence>MVRGTDQAVELPSGRTVRGRRIGVPPASRPDWGLYLGLTRPAVDWPSAWICWPDFGLPVLRREAWESIRTAWDMALEQRVEVACRGGIGRTGTALAAMCMLDGLTDREAIAWVRERYHARAVETPWQATWLTRGPGR</sequence>
<dbReference type="EMBL" id="BSUJ01000001">
    <property type="protein sequence ID" value="GMA21247.1"/>
    <property type="molecule type" value="Genomic_DNA"/>
</dbReference>
<organism evidence="2 3">
    <name type="scientific">Arsenicicoccus piscis</name>
    <dbReference type="NCBI Taxonomy" id="673954"/>
    <lineage>
        <taxon>Bacteria</taxon>
        <taxon>Bacillati</taxon>
        <taxon>Actinomycetota</taxon>
        <taxon>Actinomycetes</taxon>
        <taxon>Micrococcales</taxon>
        <taxon>Intrasporangiaceae</taxon>
        <taxon>Arsenicicoccus</taxon>
    </lineage>
</organism>
<dbReference type="PROSITE" id="PS50056">
    <property type="entry name" value="TYR_PHOSPHATASE_2"/>
    <property type="match status" value="1"/>
</dbReference>
<comment type="caution">
    <text evidence="2">The sequence shown here is derived from an EMBL/GenBank/DDBJ whole genome shotgun (WGS) entry which is preliminary data.</text>
</comment>
<reference evidence="3" key="1">
    <citation type="journal article" date="2019" name="Int. J. Syst. Evol. Microbiol.">
        <title>The Global Catalogue of Microorganisms (GCM) 10K type strain sequencing project: providing services to taxonomists for standard genome sequencing and annotation.</title>
        <authorList>
            <consortium name="The Broad Institute Genomics Platform"/>
            <consortium name="The Broad Institute Genome Sequencing Center for Infectious Disease"/>
            <person name="Wu L."/>
            <person name="Ma J."/>
        </authorList>
    </citation>
    <scope>NUCLEOTIDE SEQUENCE [LARGE SCALE GENOMIC DNA]</scope>
    <source>
        <strain evidence="3">NBRC 105830</strain>
    </source>
</reference>
<dbReference type="InterPro" id="IPR000242">
    <property type="entry name" value="PTP_cat"/>
</dbReference>